<dbReference type="HOGENOM" id="CLU_3220922_0_0_6"/>
<reference evidence="2 3" key="1">
    <citation type="journal article" date="2012" name="J. Bacteriol.">
        <title>Complete Genome Sequence of the Naphthalene-Degrading Pseudomonas putida Strain ND6.</title>
        <authorList>
            <person name="Li S."/>
            <person name="Zhao H."/>
            <person name="Li Y."/>
            <person name="Niu S."/>
            <person name="Cai B."/>
        </authorList>
    </citation>
    <scope>NUCLEOTIDE SEQUENCE [LARGE SCALE GENOMIC DNA]</scope>
    <source>
        <strain evidence="2 3">ND6</strain>
    </source>
</reference>
<dbReference type="AlphaFoldDB" id="I3V0M9"/>
<feature type="compositionally biased region" description="Polar residues" evidence="1">
    <location>
        <begin position="1"/>
        <end position="10"/>
    </location>
</feature>
<dbReference type="KEGG" id="ppi:YSA_08377"/>
<sequence>MNAPTRSKQAAGNGAADDDHRHLLHNPQQFVDDAVDVEVGEALA</sequence>
<organism evidence="2 3">
    <name type="scientific">Pseudomonas putida ND6</name>
    <dbReference type="NCBI Taxonomy" id="231023"/>
    <lineage>
        <taxon>Bacteria</taxon>
        <taxon>Pseudomonadati</taxon>
        <taxon>Pseudomonadota</taxon>
        <taxon>Gammaproteobacteria</taxon>
        <taxon>Pseudomonadales</taxon>
        <taxon>Pseudomonadaceae</taxon>
        <taxon>Pseudomonas</taxon>
    </lineage>
</organism>
<feature type="region of interest" description="Disordered" evidence="1">
    <location>
        <begin position="1"/>
        <end position="29"/>
    </location>
</feature>
<evidence type="ECO:0000256" key="1">
    <source>
        <dbReference type="SAM" id="MobiDB-lite"/>
    </source>
</evidence>
<evidence type="ECO:0000313" key="3">
    <source>
        <dbReference type="Proteomes" id="UP000005268"/>
    </source>
</evidence>
<protein>
    <submittedName>
        <fullName evidence="2">Uncharacterized protein</fullName>
    </submittedName>
</protein>
<dbReference type="Proteomes" id="UP000005268">
    <property type="component" value="Chromosome"/>
</dbReference>
<dbReference type="EMBL" id="CP003588">
    <property type="protein sequence ID" value="AFK71300.1"/>
    <property type="molecule type" value="Genomic_DNA"/>
</dbReference>
<proteinExistence type="predicted"/>
<gene>
    <name evidence="2" type="ORF">YSA_08377</name>
</gene>
<accession>I3V0M9</accession>
<name>I3V0M9_PSEPU</name>
<evidence type="ECO:0000313" key="2">
    <source>
        <dbReference type="EMBL" id="AFK71300.1"/>
    </source>
</evidence>